<dbReference type="InterPro" id="IPR022496">
    <property type="entry name" value="T6A_TsaB"/>
</dbReference>
<dbReference type="Proteomes" id="UP001597151">
    <property type="component" value="Unassembled WGS sequence"/>
</dbReference>
<dbReference type="PANTHER" id="PTHR11735:SF11">
    <property type="entry name" value="TRNA THREONYLCARBAMOYLADENOSINE BIOSYNTHESIS PROTEIN TSAB"/>
    <property type="match status" value="1"/>
</dbReference>
<reference evidence="3" key="1">
    <citation type="journal article" date="2019" name="Int. J. Syst. Evol. Microbiol.">
        <title>The Global Catalogue of Microorganisms (GCM) 10K type strain sequencing project: providing services to taxonomists for standard genome sequencing and annotation.</title>
        <authorList>
            <consortium name="The Broad Institute Genomics Platform"/>
            <consortium name="The Broad Institute Genome Sequencing Center for Infectious Disease"/>
            <person name="Wu L."/>
            <person name="Ma J."/>
        </authorList>
    </citation>
    <scope>NUCLEOTIDE SEQUENCE [LARGE SCALE GENOMIC DNA]</scope>
    <source>
        <strain evidence="3">CCUG 55328</strain>
    </source>
</reference>
<evidence type="ECO:0000259" key="1">
    <source>
        <dbReference type="Pfam" id="PF00814"/>
    </source>
</evidence>
<dbReference type="Pfam" id="PF00814">
    <property type="entry name" value="TsaD"/>
    <property type="match status" value="1"/>
</dbReference>
<proteinExistence type="predicted"/>
<keyword evidence="3" id="KW-1185">Reference proteome</keyword>
<dbReference type="RefSeq" id="WP_380792516.1">
    <property type="nucleotide sequence ID" value="NZ_JBHTKR010000005.1"/>
</dbReference>
<organism evidence="2 3">
    <name type="scientific">Seohaeicola saemankumensis</name>
    <dbReference type="NCBI Taxonomy" id="481181"/>
    <lineage>
        <taxon>Bacteria</taxon>
        <taxon>Pseudomonadati</taxon>
        <taxon>Pseudomonadota</taxon>
        <taxon>Alphaproteobacteria</taxon>
        <taxon>Rhodobacterales</taxon>
        <taxon>Roseobacteraceae</taxon>
        <taxon>Seohaeicola</taxon>
    </lineage>
</organism>
<dbReference type="InterPro" id="IPR000905">
    <property type="entry name" value="Gcp-like_dom"/>
</dbReference>
<keyword evidence="2" id="KW-0808">Transferase</keyword>
<gene>
    <name evidence="2" type="primary">tsaB</name>
    <name evidence="2" type="ORF">ACFQ3C_13025</name>
</gene>
<dbReference type="SUPFAM" id="SSF53067">
    <property type="entry name" value="Actin-like ATPase domain"/>
    <property type="match status" value="1"/>
</dbReference>
<dbReference type="EMBL" id="JBHTKR010000005">
    <property type="protein sequence ID" value="MFD1195589.1"/>
    <property type="molecule type" value="Genomic_DNA"/>
</dbReference>
<feature type="domain" description="Gcp-like" evidence="1">
    <location>
        <begin position="40"/>
        <end position="130"/>
    </location>
</feature>
<name>A0ABW3TEH1_9RHOB</name>
<dbReference type="Gene3D" id="3.30.420.40">
    <property type="match status" value="2"/>
</dbReference>
<protein>
    <submittedName>
        <fullName evidence="2">tRNA (Adenosine(37)-N6)-threonylcarbamoyltransferase complex dimerization subunit type 1 TsaB</fullName>
        <ecNumber evidence="2">2.3.1.234</ecNumber>
    </submittedName>
</protein>
<sequence>MTLKPDDTTAEPIILAFDTSAAYCAAALMRGKSLLGLQSEEMGRGQAERLVPMLDDLIKGAGLEWSDIDALAVGVGPGNFTGIRIAVSTARGLALALDIPSIGISTFEAISKSATLPHLACVPAPQSKVYIAPVGTEPRLVSMDEAHALGLPLALPPAPADLVVAMARVARVKLRKSEGMHAPAPLYIRAADAAPSRDTPPVMLPDDRD</sequence>
<dbReference type="CDD" id="cd24032">
    <property type="entry name" value="ASKHA_NBD_TsaB"/>
    <property type="match status" value="1"/>
</dbReference>
<comment type="caution">
    <text evidence="2">The sequence shown here is derived from an EMBL/GenBank/DDBJ whole genome shotgun (WGS) entry which is preliminary data.</text>
</comment>
<accession>A0ABW3TEH1</accession>
<keyword evidence="2" id="KW-0012">Acyltransferase</keyword>
<evidence type="ECO:0000313" key="3">
    <source>
        <dbReference type="Proteomes" id="UP001597151"/>
    </source>
</evidence>
<dbReference type="EC" id="2.3.1.234" evidence="2"/>
<dbReference type="InterPro" id="IPR043129">
    <property type="entry name" value="ATPase_NBD"/>
</dbReference>
<dbReference type="NCBIfam" id="TIGR03725">
    <property type="entry name" value="T6A_YeaZ"/>
    <property type="match status" value="1"/>
</dbReference>
<evidence type="ECO:0000313" key="2">
    <source>
        <dbReference type="EMBL" id="MFD1195589.1"/>
    </source>
</evidence>
<dbReference type="PANTHER" id="PTHR11735">
    <property type="entry name" value="TRNA N6-ADENOSINE THREONYLCARBAMOYLTRANSFERASE"/>
    <property type="match status" value="1"/>
</dbReference>
<dbReference type="GO" id="GO:0061711">
    <property type="term" value="F:tRNA N(6)-L-threonylcarbamoyladenine synthase activity"/>
    <property type="evidence" value="ECO:0007669"/>
    <property type="project" value="UniProtKB-EC"/>
</dbReference>